<dbReference type="EMBL" id="JAHEAC010000016">
    <property type="protein sequence ID" value="MBX8643691.1"/>
    <property type="molecule type" value="Genomic_DNA"/>
</dbReference>
<reference evidence="2" key="1">
    <citation type="submission" date="2021-05" db="EMBL/GenBank/DDBJ databases">
        <title>Genomic insights into ecological role and evolution of a novel Thermoplasmata order Candidatus Sysuiplasmatales.</title>
        <authorList>
            <person name="Yuan Y."/>
        </authorList>
    </citation>
    <scope>NUCLEOTIDE SEQUENCE</scope>
    <source>
        <strain evidence="2">TUT19-bin139</strain>
    </source>
</reference>
<protein>
    <submittedName>
        <fullName evidence="2">Uncharacterized protein</fullName>
    </submittedName>
</protein>
<organism evidence="2 3">
    <name type="scientific">Candidatus Sysuiplasma superficiale</name>
    <dbReference type="NCBI Taxonomy" id="2823368"/>
    <lineage>
        <taxon>Archaea</taxon>
        <taxon>Methanobacteriati</taxon>
        <taxon>Thermoplasmatota</taxon>
        <taxon>Thermoplasmata</taxon>
        <taxon>Candidatus Sysuiplasmatales</taxon>
        <taxon>Candidatus Sysuiplasmataceae</taxon>
        <taxon>Candidatus Sysuiplasma</taxon>
    </lineage>
</organism>
<evidence type="ECO:0000256" key="1">
    <source>
        <dbReference type="SAM" id="MobiDB-lite"/>
    </source>
</evidence>
<feature type="region of interest" description="Disordered" evidence="1">
    <location>
        <begin position="315"/>
        <end position="335"/>
    </location>
</feature>
<feature type="compositionally biased region" description="Pro residues" evidence="1">
    <location>
        <begin position="320"/>
        <end position="333"/>
    </location>
</feature>
<gene>
    <name evidence="2" type="ORF">KIY12_03055</name>
</gene>
<sequence length="379" mass="40250">GLPLAMPTCQHDFYENFTGTSSNKVGIHATFSPDKNNSFYSVQGSGPANSENPIYYVPQNSSVCYIINSSWVQSDDFDVFVGGNGGPVLNNFTLMVFLYGNNDIIDFTGQGSNQTIWYVSYGAYNQVFDGNNPCGFQFNGKNDKGYIQDYGAHDTAPFGWPQFQTVEQYDTVSGSLAAQVSNRYYTPQSVIYQGGGIILAQGGQSYFLNGPEIKAVNSSSSGASVTLNLVSLIGQNFSAAGNGPVSLSTSYFSNNSVVVGQYRGLNRINVLDLTIRSDYALAWASYLQHSLSSLQNVTEDPGIAFVGNGCIDMSGGGGPAPNPPPPGGGPSPPGGGSGGMHYVTWGAYSLTVSNNTVELTLFNIAFLSLEVGTLQTSVY</sequence>
<evidence type="ECO:0000313" key="2">
    <source>
        <dbReference type="EMBL" id="MBX8643691.1"/>
    </source>
</evidence>
<comment type="caution">
    <text evidence="2">The sequence shown here is derived from an EMBL/GenBank/DDBJ whole genome shotgun (WGS) entry which is preliminary data.</text>
</comment>
<proteinExistence type="predicted"/>
<feature type="non-terminal residue" evidence="2">
    <location>
        <position position="1"/>
    </location>
</feature>
<dbReference type="AlphaFoldDB" id="A0A8J8CFT1"/>
<evidence type="ECO:0000313" key="3">
    <source>
        <dbReference type="Proteomes" id="UP000750197"/>
    </source>
</evidence>
<name>A0A8J8CFT1_9ARCH</name>
<accession>A0A8J8CFT1</accession>
<dbReference type="Proteomes" id="UP000750197">
    <property type="component" value="Unassembled WGS sequence"/>
</dbReference>